<accession>A0A2P2P572</accession>
<keyword evidence="4 6" id="KW-0808">Transferase</keyword>
<dbReference type="FunFam" id="3.40.50.2000:FF:000103">
    <property type="entry name" value="Glycosyltransferase"/>
    <property type="match status" value="1"/>
</dbReference>
<dbReference type="AlphaFoldDB" id="A0A2P2P572"/>
<dbReference type="InterPro" id="IPR035595">
    <property type="entry name" value="UDP_glycos_trans_CS"/>
</dbReference>
<dbReference type="FunFam" id="3.40.50.2000:FF:000064">
    <property type="entry name" value="Glycosyltransferase"/>
    <property type="match status" value="1"/>
</dbReference>
<dbReference type="PROSITE" id="PS00375">
    <property type="entry name" value="UDPGT"/>
    <property type="match status" value="1"/>
</dbReference>
<dbReference type="PANTHER" id="PTHR48047">
    <property type="entry name" value="GLYCOSYLTRANSFERASE"/>
    <property type="match status" value="1"/>
</dbReference>
<evidence type="ECO:0000256" key="5">
    <source>
        <dbReference type="ARBA" id="ARBA00047606"/>
    </source>
</evidence>
<comment type="pathway">
    <text evidence="1">Pigment biosynthesis; anthocyanin biosynthesis.</text>
</comment>
<dbReference type="GO" id="GO:0047213">
    <property type="term" value="F:anthocyanidin 3-O-glucosyltransferase activity"/>
    <property type="evidence" value="ECO:0007669"/>
    <property type="project" value="UniProtKB-EC"/>
</dbReference>
<evidence type="ECO:0000256" key="6">
    <source>
        <dbReference type="RuleBase" id="RU003718"/>
    </source>
</evidence>
<evidence type="ECO:0000256" key="2">
    <source>
        <dbReference type="ARBA" id="ARBA00009995"/>
    </source>
</evidence>
<organism evidence="9">
    <name type="scientific">Rhizophora mucronata</name>
    <name type="common">Asiatic mangrove</name>
    <dbReference type="NCBI Taxonomy" id="61149"/>
    <lineage>
        <taxon>Eukaryota</taxon>
        <taxon>Viridiplantae</taxon>
        <taxon>Streptophyta</taxon>
        <taxon>Embryophyta</taxon>
        <taxon>Tracheophyta</taxon>
        <taxon>Spermatophyta</taxon>
        <taxon>Magnoliopsida</taxon>
        <taxon>eudicotyledons</taxon>
        <taxon>Gunneridae</taxon>
        <taxon>Pentapetalae</taxon>
        <taxon>rosids</taxon>
        <taxon>fabids</taxon>
        <taxon>Malpighiales</taxon>
        <taxon>Rhizophoraceae</taxon>
        <taxon>Rhizophora</taxon>
    </lineage>
</organism>
<name>A0A2P2P572_RHIMU</name>
<evidence type="ECO:0000256" key="1">
    <source>
        <dbReference type="ARBA" id="ARBA00004935"/>
    </source>
</evidence>
<dbReference type="PANTHER" id="PTHR48047:SF107">
    <property type="entry name" value="UDP-GLYCOSYLTRANSFERASE 92A1-LIKE"/>
    <property type="match status" value="1"/>
</dbReference>
<evidence type="ECO:0000256" key="4">
    <source>
        <dbReference type="ARBA" id="ARBA00022679"/>
    </source>
</evidence>
<protein>
    <recommendedName>
        <fullName evidence="7">Glycosyltransferase</fullName>
        <ecNumber evidence="7">2.4.1.-</ecNumber>
    </recommendedName>
</protein>
<dbReference type="SUPFAM" id="SSF53756">
    <property type="entry name" value="UDP-Glycosyltransferase/glycogen phosphorylase"/>
    <property type="match status" value="1"/>
</dbReference>
<dbReference type="InterPro" id="IPR058980">
    <property type="entry name" value="Glyco_transf_N"/>
</dbReference>
<dbReference type="Gene3D" id="3.40.50.2000">
    <property type="entry name" value="Glycogen Phosphorylase B"/>
    <property type="match status" value="2"/>
</dbReference>
<dbReference type="UniPathway" id="UPA00009"/>
<dbReference type="EC" id="2.4.1.-" evidence="7"/>
<feature type="domain" description="Glycosyltransferase N-terminal" evidence="8">
    <location>
        <begin position="9"/>
        <end position="253"/>
    </location>
</feature>
<evidence type="ECO:0000259" key="8">
    <source>
        <dbReference type="Pfam" id="PF26168"/>
    </source>
</evidence>
<dbReference type="InterPro" id="IPR002213">
    <property type="entry name" value="UDP_glucos_trans"/>
</dbReference>
<keyword evidence="3 6" id="KW-0328">Glycosyltransferase</keyword>
<dbReference type="EMBL" id="GGEC01069404">
    <property type="protein sequence ID" value="MBX49888.1"/>
    <property type="molecule type" value="Transcribed_RNA"/>
</dbReference>
<dbReference type="CDD" id="cd03784">
    <property type="entry name" value="GT1_Gtf-like"/>
    <property type="match status" value="1"/>
</dbReference>
<evidence type="ECO:0000313" key="9">
    <source>
        <dbReference type="EMBL" id="MBX49888.1"/>
    </source>
</evidence>
<proteinExistence type="inferred from homology"/>
<dbReference type="Pfam" id="PF00201">
    <property type="entry name" value="UDPGT"/>
    <property type="match status" value="1"/>
</dbReference>
<comment type="catalytic activity">
    <reaction evidence="5">
        <text>an anthocyanidin + UDP-alpha-D-glucose + H(+) = an anthocyanidin 3-O-beta-D-glucoside + UDP</text>
        <dbReference type="Rhea" id="RHEA:20093"/>
        <dbReference type="ChEBI" id="CHEBI:15378"/>
        <dbReference type="ChEBI" id="CHEBI:16307"/>
        <dbReference type="ChEBI" id="CHEBI:58223"/>
        <dbReference type="ChEBI" id="CHEBI:58885"/>
        <dbReference type="ChEBI" id="CHEBI:143576"/>
        <dbReference type="EC" id="2.4.1.115"/>
    </reaction>
</comment>
<comment type="similarity">
    <text evidence="2 6">Belongs to the UDP-glycosyltransferase family.</text>
</comment>
<dbReference type="GO" id="GO:0009718">
    <property type="term" value="P:anthocyanin-containing compound biosynthetic process"/>
    <property type="evidence" value="ECO:0007669"/>
    <property type="project" value="UniProtKB-UniPathway"/>
</dbReference>
<evidence type="ECO:0000256" key="7">
    <source>
        <dbReference type="RuleBase" id="RU362057"/>
    </source>
</evidence>
<dbReference type="Pfam" id="PF26168">
    <property type="entry name" value="Glyco_transf_N"/>
    <property type="match status" value="1"/>
</dbReference>
<evidence type="ECO:0000256" key="3">
    <source>
        <dbReference type="ARBA" id="ARBA00022676"/>
    </source>
</evidence>
<reference evidence="9" key="1">
    <citation type="submission" date="2018-02" db="EMBL/GenBank/DDBJ databases">
        <title>Rhizophora mucronata_Transcriptome.</title>
        <authorList>
            <person name="Meera S.P."/>
            <person name="Sreeshan A."/>
            <person name="Augustine A."/>
        </authorList>
    </citation>
    <scope>NUCLEOTIDE SEQUENCE</scope>
    <source>
        <tissue evidence="9">Leaf</tissue>
    </source>
</reference>
<sequence length="498" mass="55324">MESKSNQQHVVMLPVMAHGHLIPFLALARKIHRRTGFTITIANTPLNIQYLRSSLNSQETGIKLAELPFCGTDHGLPPNVENTENLSLEQMVWIFEASLGLKSPFHRLLSDVAAKEGRPPLCVISDFFFGWASEVAESLGTVNVTFATPSAYGYLALNSIWLNLPHRLSDSDGQFHVPGFPENYRFHISQLHEFMRKANGNDSWSRFLQPQLSLTLHSFGWLCNTVEEIEPLSLDWLRKLVKQPVWAIGPLFPAQLLKSSSTVFSTQRAGKQPGISAERCKEWLGSYSPGSVVYISFGSQNTITPCQMMELAIGLEESGQPFIWVIRPPTGFDRKGEFSAEWLPEGFAERMDSTKQGLLVPNWAPQLEILCHRSTGVFLSHCGWNGALESLSQGVPIIGWPMAAEQAFNSKMLVEEMGVSVELARGKQDNLTAKKVKEVIELVMDKKGKGQEMKRRAVDIGEKIRAAVKAEGEGTVGSSVKALDDMFRTLLSKREAGN</sequence>